<sequence>PTLTGNKIERAISVDIALLPHVGDVLTELTNVLTWTQAGDSVEDIVEECKAIIEEWYTS</sequence>
<accession>X1D1U5</accession>
<name>X1D1U5_9ZZZZ</name>
<organism evidence="1">
    <name type="scientific">marine sediment metagenome</name>
    <dbReference type="NCBI Taxonomy" id="412755"/>
    <lineage>
        <taxon>unclassified sequences</taxon>
        <taxon>metagenomes</taxon>
        <taxon>ecological metagenomes</taxon>
    </lineage>
</organism>
<proteinExistence type="predicted"/>
<comment type="caution">
    <text evidence="1">The sequence shown here is derived from an EMBL/GenBank/DDBJ whole genome shotgun (WGS) entry which is preliminary data.</text>
</comment>
<feature type="non-terminal residue" evidence="1">
    <location>
        <position position="1"/>
    </location>
</feature>
<dbReference type="AlphaFoldDB" id="X1D1U5"/>
<gene>
    <name evidence="1" type="ORF">S01H4_60150</name>
</gene>
<dbReference type="EMBL" id="BART01035401">
    <property type="protein sequence ID" value="GAH14127.1"/>
    <property type="molecule type" value="Genomic_DNA"/>
</dbReference>
<protein>
    <submittedName>
        <fullName evidence="1">Uncharacterized protein</fullName>
    </submittedName>
</protein>
<reference evidence="1" key="1">
    <citation type="journal article" date="2014" name="Front. Microbiol.">
        <title>High frequency of phylogenetically diverse reductive dehalogenase-homologous genes in deep subseafloor sedimentary metagenomes.</title>
        <authorList>
            <person name="Kawai M."/>
            <person name="Futagami T."/>
            <person name="Toyoda A."/>
            <person name="Takaki Y."/>
            <person name="Nishi S."/>
            <person name="Hori S."/>
            <person name="Arai W."/>
            <person name="Tsubouchi T."/>
            <person name="Morono Y."/>
            <person name="Uchiyama I."/>
            <person name="Ito T."/>
            <person name="Fujiyama A."/>
            <person name="Inagaki F."/>
            <person name="Takami H."/>
        </authorList>
    </citation>
    <scope>NUCLEOTIDE SEQUENCE</scope>
    <source>
        <strain evidence="1">Expedition CK06-06</strain>
    </source>
</reference>
<evidence type="ECO:0000313" key="1">
    <source>
        <dbReference type="EMBL" id="GAH14127.1"/>
    </source>
</evidence>